<dbReference type="RefSeq" id="WP_331373262.1">
    <property type="nucleotide sequence ID" value="NZ_CP133148.1"/>
</dbReference>
<keyword evidence="2" id="KW-1133">Transmembrane helix</keyword>
<accession>A0ABZ2B993</accession>
<evidence type="ECO:0000256" key="1">
    <source>
        <dbReference type="SAM" id="MobiDB-lite"/>
    </source>
</evidence>
<organism evidence="3 4">
    <name type="scientific">Sinorhizobium chiapasense</name>
    <dbReference type="NCBI Taxonomy" id="501572"/>
    <lineage>
        <taxon>Bacteria</taxon>
        <taxon>Pseudomonadati</taxon>
        <taxon>Pseudomonadota</taxon>
        <taxon>Alphaproteobacteria</taxon>
        <taxon>Hyphomicrobiales</taxon>
        <taxon>Rhizobiaceae</taxon>
        <taxon>Sinorhizobium/Ensifer group</taxon>
        <taxon>Sinorhizobium</taxon>
    </lineage>
</organism>
<gene>
    <name evidence="3" type="ORF">RB548_01245</name>
</gene>
<feature type="region of interest" description="Disordered" evidence="1">
    <location>
        <begin position="26"/>
        <end position="46"/>
    </location>
</feature>
<dbReference type="EMBL" id="CP133148">
    <property type="protein sequence ID" value="WVT04069.1"/>
    <property type="molecule type" value="Genomic_DNA"/>
</dbReference>
<evidence type="ECO:0000256" key="2">
    <source>
        <dbReference type="SAM" id="Phobius"/>
    </source>
</evidence>
<name>A0ABZ2B993_9HYPH</name>
<keyword evidence="4" id="KW-1185">Reference proteome</keyword>
<evidence type="ECO:0000313" key="4">
    <source>
        <dbReference type="Proteomes" id="UP001432360"/>
    </source>
</evidence>
<proteinExistence type="predicted"/>
<sequence length="75" mass="7914">MWAILVGVFLVVCGMLFMAREALGRRNLSNPSPSSQDGNGPTLEPDEQGLGFLGLARNWPGLALMAVGAVLLLFG</sequence>
<evidence type="ECO:0000313" key="3">
    <source>
        <dbReference type="EMBL" id="WVT04069.1"/>
    </source>
</evidence>
<keyword evidence="2" id="KW-0472">Membrane</keyword>
<keyword evidence="2" id="KW-0812">Transmembrane</keyword>
<feature type="compositionally biased region" description="Polar residues" evidence="1">
    <location>
        <begin position="27"/>
        <end position="39"/>
    </location>
</feature>
<dbReference type="Proteomes" id="UP001432360">
    <property type="component" value="Chromosome"/>
</dbReference>
<protein>
    <submittedName>
        <fullName evidence="3">Uncharacterized protein</fullName>
    </submittedName>
</protein>
<reference evidence="3" key="1">
    <citation type="submission" date="2023-08" db="EMBL/GenBank/DDBJ databases">
        <title>Complete genome sequence of Sinorhizobium chiapanecum ITTG S70 isolated from Acaciella angustissima nodules in Chiapas-Mexico.</title>
        <authorList>
            <person name="Rincon-Rosales R."/>
            <person name="Rogel M.A."/>
            <person name="Rincon-Medina C.I."/>
            <person name="Guerrero G."/>
            <person name="Manzano-Gomez L.A."/>
            <person name="Lopez-Lopez A."/>
            <person name="Rincon Molina F.A."/>
            <person name="Martinez-Romero E."/>
        </authorList>
    </citation>
    <scope>NUCLEOTIDE SEQUENCE</scope>
    <source>
        <strain evidence="3">ITTG S70</strain>
    </source>
</reference>
<feature type="transmembrane region" description="Helical" evidence="2">
    <location>
        <begin position="48"/>
        <end position="74"/>
    </location>
</feature>